<dbReference type="EMBL" id="KV453911">
    <property type="protein sequence ID" value="ODV79538.1"/>
    <property type="molecule type" value="Genomic_DNA"/>
</dbReference>
<evidence type="ECO:0000256" key="5">
    <source>
        <dbReference type="ARBA" id="ARBA00022840"/>
    </source>
</evidence>
<dbReference type="GO" id="GO:0016787">
    <property type="term" value="F:hydrolase activity"/>
    <property type="evidence" value="ECO:0007669"/>
    <property type="project" value="UniProtKB-UniRule"/>
</dbReference>
<keyword evidence="3 10" id="KW-0378">Hydrolase</keyword>
<dbReference type="InterPro" id="IPR027417">
    <property type="entry name" value="P-loop_NTPase"/>
</dbReference>
<evidence type="ECO:0000256" key="4">
    <source>
        <dbReference type="ARBA" id="ARBA00022806"/>
    </source>
</evidence>
<gene>
    <name evidence="13" type="ORF">CANTADRAFT_5274</name>
</gene>
<dbReference type="GO" id="GO:0000725">
    <property type="term" value="P:recombinational repair"/>
    <property type="evidence" value="ECO:0007669"/>
    <property type="project" value="TreeGrafter"/>
</dbReference>
<dbReference type="RefSeq" id="XP_020064660.1">
    <property type="nucleotide sequence ID" value="XM_020210114.1"/>
</dbReference>
<evidence type="ECO:0000259" key="12">
    <source>
        <dbReference type="PROSITE" id="PS51198"/>
    </source>
</evidence>
<dbReference type="AlphaFoldDB" id="A0A1E4SJ69"/>
<evidence type="ECO:0000256" key="11">
    <source>
        <dbReference type="SAM" id="MobiDB-lite"/>
    </source>
</evidence>
<name>A0A1E4SJ69_9ASCO</name>
<evidence type="ECO:0000256" key="2">
    <source>
        <dbReference type="ARBA" id="ARBA00022741"/>
    </source>
</evidence>
<dbReference type="GO" id="GO:0005524">
    <property type="term" value="F:ATP binding"/>
    <property type="evidence" value="ECO:0007669"/>
    <property type="project" value="UniProtKB-UniRule"/>
</dbReference>
<keyword evidence="14" id="KW-1185">Reference proteome</keyword>
<dbReference type="InterPro" id="IPR013986">
    <property type="entry name" value="DExx_box_DNA_helicase_dom_sf"/>
</dbReference>
<dbReference type="InterPro" id="IPR014016">
    <property type="entry name" value="UvrD-like_ATP-bd"/>
</dbReference>
<feature type="region of interest" description="Disordered" evidence="11">
    <location>
        <begin position="1"/>
        <end position="27"/>
    </location>
</feature>
<sequence>MLDHIDVLGPIRGPSQGPREPLQRSPEAGTFQTLETPRLLEASDSQLAIIHHPPSPNELLSVQAGPGSGKTWTLVNRVAYMVEKGGILPEEILILSMTNRAVNSLRDALAGLLGSVLAREIEVCTFHSWCANVVDQYESVYFPQNPKRRLMDDLSWRNFSNIFLGKTIGINGKTLKGNLTAFTLERILNEIKSGESDIATASTKHNVSPEYLDELLQFLTKNGIMRYQDFLINALAIMKKSVADHNLIPRVHNYKMVLVDEFQDMHFLLMSAVKEIVHYPTEGQAQGTLKHLTLAGDKHQCIYEFLGSKPDIDLATEFPKYHITHKTIEETFRLTPEILDASRNVALGSNGLLNQSDVALKSNRDPLYKPITYDPATRFSEYEFVLKETSRLILELGGLFKLSDILVLGRANKDVEEFQSYAEKFGFHCNKFTLTVPWVKGKTHIFLDMLNVIHNGTGSELNWLCLILLLDKKVGSRLRVSKLFNLFNVSKLPQLAPGSSNGGMEAFLREEVENFGVSVSKKQKSLSTIYKMPEHKETVRSLQKLLVSVDKERQFLAHSQTPTRVLESLSRMAVELGLVHHLNLADPVLHGSTTLHQQMAQAAKKLEFDICSFFDSLCHAHENYVSEPGSELFLDHFLHSYNDDVPTTDDTSINVSTVHTAKGLEFPVVFVLGTSASHTSYWRGCVDLHASADPQIARLFYVACTRASQFLYVGCTTNSDRFTGEVPQMARLVPQVAGALARKLPSAGAVDKGTQLFARLYQAPSTANKGPSFGPRANFRRAMSFRSSPLVAVLLRKIGAILSRI</sequence>
<evidence type="ECO:0000256" key="8">
    <source>
        <dbReference type="ARBA" id="ARBA00034808"/>
    </source>
</evidence>
<evidence type="ECO:0000313" key="14">
    <source>
        <dbReference type="Proteomes" id="UP000094285"/>
    </source>
</evidence>
<comment type="catalytic activity">
    <reaction evidence="7">
        <text>Couples ATP hydrolysis with the unwinding of duplex DNA by translocating in the 3'-5' direction.</text>
        <dbReference type="EC" id="5.6.2.4"/>
    </reaction>
</comment>
<evidence type="ECO:0000256" key="9">
    <source>
        <dbReference type="ARBA" id="ARBA00048988"/>
    </source>
</evidence>
<evidence type="ECO:0000256" key="6">
    <source>
        <dbReference type="ARBA" id="ARBA00023235"/>
    </source>
</evidence>
<dbReference type="CDD" id="cd17932">
    <property type="entry name" value="DEXQc_UvrD"/>
    <property type="match status" value="1"/>
</dbReference>
<dbReference type="InterPro" id="IPR014017">
    <property type="entry name" value="DNA_helicase_UvrD-like_C"/>
</dbReference>
<dbReference type="Pfam" id="PF13361">
    <property type="entry name" value="UvrD_C"/>
    <property type="match status" value="1"/>
</dbReference>
<dbReference type="PANTHER" id="PTHR11070:SF46">
    <property type="entry name" value="ATP-DEPENDENT DNA HELICASE HMI1, MITOCHONDRIAL"/>
    <property type="match status" value="1"/>
</dbReference>
<comment type="similarity">
    <text evidence="1">Belongs to the helicase family. UvrD subfamily.</text>
</comment>
<proteinExistence type="inferred from homology"/>
<keyword evidence="2 10" id="KW-0547">Nucleotide-binding</keyword>
<dbReference type="GO" id="GO:0043138">
    <property type="term" value="F:3'-5' DNA helicase activity"/>
    <property type="evidence" value="ECO:0007669"/>
    <property type="project" value="UniProtKB-EC"/>
</dbReference>
<protein>
    <recommendedName>
        <fullName evidence="8">DNA 3'-5' helicase</fullName>
        <ecNumber evidence="8">5.6.2.4</ecNumber>
    </recommendedName>
</protein>
<keyword evidence="4 10" id="KW-0347">Helicase</keyword>
<dbReference type="OrthoDB" id="1470711at2759"/>
<feature type="domain" description="UvrD-like helicase ATP-binding" evidence="12">
    <location>
        <begin position="43"/>
        <end position="335"/>
    </location>
</feature>
<feature type="binding site" evidence="10">
    <location>
        <begin position="64"/>
        <end position="71"/>
    </location>
    <ligand>
        <name>ATP</name>
        <dbReference type="ChEBI" id="CHEBI:30616"/>
    </ligand>
</feature>
<evidence type="ECO:0000313" key="13">
    <source>
        <dbReference type="EMBL" id="ODV79538.1"/>
    </source>
</evidence>
<evidence type="ECO:0000256" key="7">
    <source>
        <dbReference type="ARBA" id="ARBA00034617"/>
    </source>
</evidence>
<dbReference type="PROSITE" id="PS51198">
    <property type="entry name" value="UVRD_HELICASE_ATP_BIND"/>
    <property type="match status" value="1"/>
</dbReference>
<dbReference type="GeneID" id="30984250"/>
<dbReference type="GO" id="GO:0003677">
    <property type="term" value="F:DNA binding"/>
    <property type="evidence" value="ECO:0007669"/>
    <property type="project" value="InterPro"/>
</dbReference>
<organism evidence="13 14">
    <name type="scientific">Suhomyces tanzawaensis NRRL Y-17324</name>
    <dbReference type="NCBI Taxonomy" id="984487"/>
    <lineage>
        <taxon>Eukaryota</taxon>
        <taxon>Fungi</taxon>
        <taxon>Dikarya</taxon>
        <taxon>Ascomycota</taxon>
        <taxon>Saccharomycotina</taxon>
        <taxon>Pichiomycetes</taxon>
        <taxon>Debaryomycetaceae</taxon>
        <taxon>Suhomyces</taxon>
    </lineage>
</organism>
<comment type="catalytic activity">
    <reaction evidence="9">
        <text>ATP + H2O = ADP + phosphate + H(+)</text>
        <dbReference type="Rhea" id="RHEA:13065"/>
        <dbReference type="ChEBI" id="CHEBI:15377"/>
        <dbReference type="ChEBI" id="CHEBI:15378"/>
        <dbReference type="ChEBI" id="CHEBI:30616"/>
        <dbReference type="ChEBI" id="CHEBI:43474"/>
        <dbReference type="ChEBI" id="CHEBI:456216"/>
        <dbReference type="EC" id="5.6.2.4"/>
    </reaction>
</comment>
<keyword evidence="6" id="KW-0413">Isomerase</keyword>
<dbReference type="Gene3D" id="1.10.10.160">
    <property type="match status" value="1"/>
</dbReference>
<dbReference type="Proteomes" id="UP000094285">
    <property type="component" value="Unassembled WGS sequence"/>
</dbReference>
<evidence type="ECO:0000256" key="10">
    <source>
        <dbReference type="PROSITE-ProRule" id="PRU00560"/>
    </source>
</evidence>
<dbReference type="Pfam" id="PF00580">
    <property type="entry name" value="UvrD-helicase"/>
    <property type="match status" value="1"/>
</dbReference>
<keyword evidence="5 10" id="KW-0067">ATP-binding</keyword>
<accession>A0A1E4SJ69</accession>
<dbReference type="STRING" id="984487.A0A1E4SJ69"/>
<reference evidence="14" key="1">
    <citation type="submission" date="2016-05" db="EMBL/GenBank/DDBJ databases">
        <title>Comparative genomics of biotechnologically important yeasts.</title>
        <authorList>
            <consortium name="DOE Joint Genome Institute"/>
            <person name="Riley R."/>
            <person name="Haridas S."/>
            <person name="Wolfe K.H."/>
            <person name="Lopes M.R."/>
            <person name="Hittinger C.T."/>
            <person name="Goker M."/>
            <person name="Salamov A."/>
            <person name="Wisecaver J."/>
            <person name="Long T.M."/>
            <person name="Aerts A.L."/>
            <person name="Barry K."/>
            <person name="Choi C."/>
            <person name="Clum A."/>
            <person name="Coughlan A.Y."/>
            <person name="Deshpande S."/>
            <person name="Douglass A.P."/>
            <person name="Hanson S.J."/>
            <person name="Klenk H.-P."/>
            <person name="Labutti K."/>
            <person name="Lapidus A."/>
            <person name="Lindquist E."/>
            <person name="Lipzen A."/>
            <person name="Meier-Kolthoff J.P."/>
            <person name="Ohm R.A."/>
            <person name="Otillar R.P."/>
            <person name="Pangilinan J."/>
            <person name="Peng Y."/>
            <person name="Rokas A."/>
            <person name="Rosa C.A."/>
            <person name="Scheuner C."/>
            <person name="Sibirny A.A."/>
            <person name="Slot J.C."/>
            <person name="Stielow J.B."/>
            <person name="Sun H."/>
            <person name="Kurtzman C.P."/>
            <person name="Blackwell M."/>
            <person name="Grigoriev I.V."/>
            <person name="Jeffries T.W."/>
        </authorList>
    </citation>
    <scope>NUCLEOTIDE SEQUENCE [LARGE SCALE GENOMIC DNA]</scope>
    <source>
        <strain evidence="14">NRRL Y-17324</strain>
    </source>
</reference>
<evidence type="ECO:0000256" key="1">
    <source>
        <dbReference type="ARBA" id="ARBA00009922"/>
    </source>
</evidence>
<dbReference type="InterPro" id="IPR000212">
    <property type="entry name" value="DNA_helicase_UvrD/REP"/>
</dbReference>
<dbReference type="EC" id="5.6.2.4" evidence="8"/>
<dbReference type="SUPFAM" id="SSF52540">
    <property type="entry name" value="P-loop containing nucleoside triphosphate hydrolases"/>
    <property type="match status" value="1"/>
</dbReference>
<dbReference type="Gene3D" id="3.40.50.300">
    <property type="entry name" value="P-loop containing nucleotide triphosphate hydrolases"/>
    <property type="match status" value="3"/>
</dbReference>
<dbReference type="GO" id="GO:0005634">
    <property type="term" value="C:nucleus"/>
    <property type="evidence" value="ECO:0007669"/>
    <property type="project" value="TreeGrafter"/>
</dbReference>
<evidence type="ECO:0000256" key="3">
    <source>
        <dbReference type="ARBA" id="ARBA00022801"/>
    </source>
</evidence>
<dbReference type="PANTHER" id="PTHR11070">
    <property type="entry name" value="UVRD / RECB / PCRA DNA HELICASE FAMILY MEMBER"/>
    <property type="match status" value="1"/>
</dbReference>